<evidence type="ECO:0000313" key="2">
    <source>
        <dbReference type="EMBL" id="CAL1392385.1"/>
    </source>
</evidence>
<dbReference type="EMBL" id="OZ034819">
    <property type="protein sequence ID" value="CAL1392385.1"/>
    <property type="molecule type" value="Genomic_DNA"/>
</dbReference>
<dbReference type="PANTHER" id="PTHR31050">
    <property type="entry name" value="OS08G0413200 PROTEIN"/>
    <property type="match status" value="1"/>
</dbReference>
<dbReference type="InterPro" id="IPR010683">
    <property type="entry name" value="DUF1262"/>
</dbReference>
<organism evidence="2 3">
    <name type="scientific">Linum trigynum</name>
    <dbReference type="NCBI Taxonomy" id="586398"/>
    <lineage>
        <taxon>Eukaryota</taxon>
        <taxon>Viridiplantae</taxon>
        <taxon>Streptophyta</taxon>
        <taxon>Embryophyta</taxon>
        <taxon>Tracheophyta</taxon>
        <taxon>Spermatophyta</taxon>
        <taxon>Magnoliopsida</taxon>
        <taxon>eudicotyledons</taxon>
        <taxon>Gunneridae</taxon>
        <taxon>Pentapetalae</taxon>
        <taxon>rosids</taxon>
        <taxon>fabids</taxon>
        <taxon>Malpighiales</taxon>
        <taxon>Linaceae</taxon>
        <taxon>Linum</taxon>
    </lineage>
</organism>
<accession>A0AAV2F2E1</accession>
<sequence>MYVTRPLSLYRRNPSATSSPPPEGPNSGVLVIQDEEAQPKRCCGLVNSSRVRDLPCPQNKNLQVRFVQPVGLVTHVQTHRVVFIPALDHPLSANRYYVIKQDGKHKGEAHRNSTEEEMTTCCFCSSGGGFPPLFLRREGWTLHTSKSPDFKLDEALGVDSNLQARLPDFDSVLSEEKINHILVPRVVGKWYCPFLFVKESRMDVKVQVDRSRFYEITLEQQWEPIFICNNGIEGNTNSFMNVDVLIETEVVRVGERDVVGHMVGENDGVVWFRRAGLDNNAREEGMRVGLSKVSVERMKWEEERVGWRSGPSNYWPLCWRGDQHRPMAGPGGMNNWKRFGYFVLVESFVLRRMDGDFLMSYEFKHIHQFMTKWE</sequence>
<dbReference type="Pfam" id="PF06880">
    <property type="entry name" value="DUF1262"/>
    <property type="match status" value="1"/>
</dbReference>
<protein>
    <submittedName>
        <fullName evidence="2">Uncharacterized protein</fullName>
    </submittedName>
</protein>
<proteinExistence type="predicted"/>
<evidence type="ECO:0000256" key="1">
    <source>
        <dbReference type="SAM" id="MobiDB-lite"/>
    </source>
</evidence>
<reference evidence="2 3" key="1">
    <citation type="submission" date="2024-04" db="EMBL/GenBank/DDBJ databases">
        <authorList>
            <person name="Fracassetti M."/>
        </authorList>
    </citation>
    <scope>NUCLEOTIDE SEQUENCE [LARGE SCALE GENOMIC DNA]</scope>
</reference>
<keyword evidence="3" id="KW-1185">Reference proteome</keyword>
<dbReference type="Proteomes" id="UP001497516">
    <property type="component" value="Chromosome 6"/>
</dbReference>
<gene>
    <name evidence="2" type="ORF">LTRI10_LOCUS33036</name>
</gene>
<name>A0AAV2F2E1_9ROSI</name>
<feature type="region of interest" description="Disordered" evidence="1">
    <location>
        <begin position="1"/>
        <end position="27"/>
    </location>
</feature>
<dbReference type="AlphaFoldDB" id="A0AAV2F2E1"/>
<dbReference type="PANTHER" id="PTHR31050:SF3">
    <property type="entry name" value="OS08G0412800 PROTEIN"/>
    <property type="match status" value="1"/>
</dbReference>
<evidence type="ECO:0000313" key="3">
    <source>
        <dbReference type="Proteomes" id="UP001497516"/>
    </source>
</evidence>